<feature type="region of interest" description="Disordered" evidence="1">
    <location>
        <begin position="198"/>
        <end position="220"/>
    </location>
</feature>
<proteinExistence type="predicted"/>
<dbReference type="InterPro" id="IPR036388">
    <property type="entry name" value="WH-like_DNA-bd_sf"/>
</dbReference>
<dbReference type="GO" id="GO:0003700">
    <property type="term" value="F:DNA-binding transcription factor activity"/>
    <property type="evidence" value="ECO:0007669"/>
    <property type="project" value="InterPro"/>
</dbReference>
<reference evidence="3" key="1">
    <citation type="submission" date="2024-05" db="EMBL/GenBank/DDBJ databases">
        <title>Herbiconiux sp. A18JL235.</title>
        <authorList>
            <person name="Zhang G."/>
        </authorList>
    </citation>
    <scope>NUCLEOTIDE SEQUENCE</scope>
    <source>
        <strain evidence="3">A18JL235</strain>
    </source>
</reference>
<feature type="domain" description="HTH arsR-type" evidence="2">
    <location>
        <begin position="17"/>
        <end position="96"/>
    </location>
</feature>
<protein>
    <submittedName>
        <fullName evidence="3">Helix-turn-helix domain-containing protein</fullName>
    </submittedName>
</protein>
<gene>
    <name evidence="3" type="ORF">ABFY20_00950</name>
</gene>
<dbReference type="AlphaFoldDB" id="A0AB39BHL6"/>
<evidence type="ECO:0000259" key="2">
    <source>
        <dbReference type="SMART" id="SM00418"/>
    </source>
</evidence>
<dbReference type="Pfam" id="PF12840">
    <property type="entry name" value="HTH_20"/>
    <property type="match status" value="1"/>
</dbReference>
<dbReference type="Gene3D" id="1.10.10.10">
    <property type="entry name" value="Winged helix-like DNA-binding domain superfamily/Winged helix DNA-binding domain"/>
    <property type="match status" value="1"/>
</dbReference>
<organism evidence="3">
    <name type="scientific">Herbiconiux sp. A18JL235</name>
    <dbReference type="NCBI Taxonomy" id="3152363"/>
    <lineage>
        <taxon>Bacteria</taxon>
        <taxon>Bacillati</taxon>
        <taxon>Actinomycetota</taxon>
        <taxon>Actinomycetes</taxon>
        <taxon>Micrococcales</taxon>
        <taxon>Microbacteriaceae</taxon>
        <taxon>Herbiconiux</taxon>
    </lineage>
</organism>
<dbReference type="RefSeq" id="WP_368498077.1">
    <property type="nucleotide sequence ID" value="NZ_CP162511.1"/>
</dbReference>
<dbReference type="InterPro" id="IPR001845">
    <property type="entry name" value="HTH_ArsR_DNA-bd_dom"/>
</dbReference>
<evidence type="ECO:0000313" key="3">
    <source>
        <dbReference type="EMBL" id="XDI05688.1"/>
    </source>
</evidence>
<accession>A0AB39BHL6</accession>
<sequence length="220" mass="24334">MSESGMERPGNRSLDMAALRGLAHPLRVRMLDILSTYGPQTASSLAERLAESSGVTSYHLRQLAQHDFIREVKGRGTARERWWERVPGGISVDTATLPSTAAARSANAIVMSEWHRNREALLGDYVRRGEHELSREWIEASMMSTANARVTSEQLAELTSELQRVADEFIDRHRHQFGTDAPGTRPVQIQLSAFPVLDAEEAPAAGRSAARGSDTADREE</sequence>
<dbReference type="CDD" id="cd00090">
    <property type="entry name" value="HTH_ARSR"/>
    <property type="match status" value="1"/>
</dbReference>
<evidence type="ECO:0000256" key="1">
    <source>
        <dbReference type="SAM" id="MobiDB-lite"/>
    </source>
</evidence>
<feature type="compositionally biased region" description="Low complexity" evidence="1">
    <location>
        <begin position="202"/>
        <end position="213"/>
    </location>
</feature>
<dbReference type="SUPFAM" id="SSF46785">
    <property type="entry name" value="Winged helix' DNA-binding domain"/>
    <property type="match status" value="1"/>
</dbReference>
<dbReference type="EMBL" id="CP162511">
    <property type="protein sequence ID" value="XDI05688.1"/>
    <property type="molecule type" value="Genomic_DNA"/>
</dbReference>
<name>A0AB39BHL6_9MICO</name>
<dbReference type="InterPro" id="IPR036390">
    <property type="entry name" value="WH_DNA-bd_sf"/>
</dbReference>
<dbReference type="SMART" id="SM00418">
    <property type="entry name" value="HTH_ARSR"/>
    <property type="match status" value="1"/>
</dbReference>
<dbReference type="InterPro" id="IPR011991">
    <property type="entry name" value="ArsR-like_HTH"/>
</dbReference>